<gene>
    <name evidence="3" type="ORF">SAMN05443432_101671</name>
</gene>
<dbReference type="EMBL" id="FRCB01000001">
    <property type="protein sequence ID" value="SHL49349.1"/>
    <property type="molecule type" value="Genomic_DNA"/>
</dbReference>
<dbReference type="InterPro" id="IPR005135">
    <property type="entry name" value="Endo/exonuclease/phosphatase"/>
</dbReference>
<dbReference type="SUPFAM" id="SSF56219">
    <property type="entry name" value="DNase I-like"/>
    <property type="match status" value="1"/>
</dbReference>
<dbReference type="Gene3D" id="3.60.10.10">
    <property type="entry name" value="Endonuclease/exonuclease/phosphatase"/>
    <property type="match status" value="1"/>
</dbReference>
<dbReference type="GO" id="GO:0004519">
    <property type="term" value="F:endonuclease activity"/>
    <property type="evidence" value="ECO:0007669"/>
    <property type="project" value="UniProtKB-KW"/>
</dbReference>
<keyword evidence="3" id="KW-0378">Hydrolase</keyword>
<feature type="compositionally biased region" description="Basic and acidic residues" evidence="1">
    <location>
        <begin position="97"/>
        <end position="106"/>
    </location>
</feature>
<proteinExistence type="predicted"/>
<keyword evidence="3" id="KW-0255">Endonuclease</keyword>
<evidence type="ECO:0000313" key="3">
    <source>
        <dbReference type="EMBL" id="SHL49349.1"/>
    </source>
</evidence>
<evidence type="ECO:0000256" key="1">
    <source>
        <dbReference type="SAM" id="MobiDB-lite"/>
    </source>
</evidence>
<keyword evidence="3" id="KW-0540">Nuclease</keyword>
<feature type="domain" description="Endonuclease/exonuclease/phosphatase" evidence="2">
    <location>
        <begin position="28"/>
        <end position="331"/>
    </location>
</feature>
<name>A0A1M7B3V8_9RHOB</name>
<evidence type="ECO:0000259" key="2">
    <source>
        <dbReference type="Pfam" id="PF03372"/>
    </source>
</evidence>
<keyword evidence="4" id="KW-1185">Reference proteome</keyword>
<evidence type="ECO:0000313" key="4">
    <source>
        <dbReference type="Proteomes" id="UP000322545"/>
    </source>
</evidence>
<keyword evidence="3" id="KW-0269">Exonuclease</keyword>
<dbReference type="GO" id="GO:0004527">
    <property type="term" value="F:exonuclease activity"/>
    <property type="evidence" value="ECO:0007669"/>
    <property type="project" value="UniProtKB-KW"/>
</dbReference>
<dbReference type="RefSeq" id="WP_149778204.1">
    <property type="nucleotide sequence ID" value="NZ_FRCB01000001.1"/>
</dbReference>
<accession>A0A1M7B3V8</accession>
<dbReference type="InterPro" id="IPR036691">
    <property type="entry name" value="Endo/exonu/phosph_ase_sf"/>
</dbReference>
<dbReference type="Proteomes" id="UP000322545">
    <property type="component" value="Unassembled WGS sequence"/>
</dbReference>
<feature type="region of interest" description="Disordered" evidence="1">
    <location>
        <begin position="91"/>
        <end position="110"/>
    </location>
</feature>
<dbReference type="Pfam" id="PF03372">
    <property type="entry name" value="Exo_endo_phos"/>
    <property type="match status" value="1"/>
</dbReference>
<protein>
    <submittedName>
        <fullName evidence="3">Endonuclease/Exonuclease/phosphatase family protein</fullName>
    </submittedName>
</protein>
<organism evidence="3 4">
    <name type="scientific">Roseovarius litoreus</name>
    <dbReference type="NCBI Taxonomy" id="1155722"/>
    <lineage>
        <taxon>Bacteria</taxon>
        <taxon>Pseudomonadati</taxon>
        <taxon>Pseudomonadota</taxon>
        <taxon>Alphaproteobacteria</taxon>
        <taxon>Rhodobacterales</taxon>
        <taxon>Roseobacteraceae</taxon>
        <taxon>Roseovarius</taxon>
    </lineage>
</organism>
<dbReference type="AlphaFoldDB" id="A0A1M7B3V8"/>
<feature type="region of interest" description="Disordered" evidence="1">
    <location>
        <begin position="263"/>
        <end position="294"/>
    </location>
</feature>
<reference evidence="3 4" key="1">
    <citation type="submission" date="2016-11" db="EMBL/GenBank/DDBJ databases">
        <authorList>
            <person name="Varghese N."/>
            <person name="Submissions S."/>
        </authorList>
    </citation>
    <scope>NUCLEOTIDE SEQUENCE [LARGE SCALE GENOMIC DNA]</scope>
    <source>
        <strain evidence="3 4">DSM 28249</strain>
    </source>
</reference>
<sequence>MADSLRLATFHTELEREGPGLLLRDIRRGDDPQVLAVVAVIARARADVIVLQGIDYDMDLLALSALRDSIARKGLAYPHLFALRPNTGMPTGLDMDGDGRTGDPSDRQGYGAFSGQGGMAILSRYPFDTARLQDFSGLLWPDLPGALLPSRDGAPFPSAQAQAVQRLSSVGHWVVPVILPSGPFHVLTYHATTPVFDGPEDRNGRRNHDETRFWRLYLDGVFGPAPSARFALLGAINLSPSEGEGRKAPLLALLSDARLRDARPRRPASLRPDPSRRADPSLDTVDWPSPGPGPRRVDYILPSADLILRDAGVDWPASGAALAEVETASRHRLVWVDIDLP</sequence>